<feature type="domain" description="Rhodopsin" evidence="2">
    <location>
        <begin position="39"/>
        <end position="267"/>
    </location>
</feature>
<evidence type="ECO:0000313" key="6">
    <source>
        <dbReference type="Proteomes" id="UP000249757"/>
    </source>
</evidence>
<feature type="transmembrane region" description="Helical" evidence="1">
    <location>
        <begin position="94"/>
        <end position="120"/>
    </location>
</feature>
<feature type="transmembrane region" description="Helical" evidence="1">
    <location>
        <begin position="132"/>
        <end position="158"/>
    </location>
</feature>
<dbReference type="Proteomes" id="UP000245464">
    <property type="component" value="Chromosome 6"/>
</dbReference>
<gene>
    <name evidence="4" type="ORF">Ptr86124_010669</name>
    <name evidence="3" type="ORF">PtrM4_120820</name>
</gene>
<dbReference type="PANTHER" id="PTHR38794:SF3">
    <property type="entry name" value="INTEGRAL MEMBRANE PROTEIN"/>
    <property type="match status" value="1"/>
</dbReference>
<evidence type="ECO:0000313" key="3">
    <source>
        <dbReference type="EMBL" id="KAF7569667.1"/>
    </source>
</evidence>
<proteinExistence type="predicted"/>
<dbReference type="PANTHER" id="PTHR38794">
    <property type="entry name" value="INTEGRAL MEMBRANE PROTEIN"/>
    <property type="match status" value="1"/>
</dbReference>
<reference evidence="3 5" key="1">
    <citation type="journal article" date="2018" name="BMC Genomics">
        <title>Comparative genomics of the wheat fungal pathogen Pyrenophora tritici-repentis reveals chromosomal variations and genome plasticity.</title>
        <authorList>
            <person name="Moolhuijzen P."/>
            <person name="See P.T."/>
            <person name="Hane J.K."/>
            <person name="Shi G."/>
            <person name="Liu Z."/>
            <person name="Oliver R.P."/>
            <person name="Moffat C.S."/>
        </authorList>
    </citation>
    <scope>NUCLEOTIDE SEQUENCE [LARGE SCALE GENOMIC DNA]</scope>
    <source>
        <strain evidence="3">M4</strain>
    </source>
</reference>
<dbReference type="AlphaFoldDB" id="A0A2W1GH00"/>
<protein>
    <recommendedName>
        <fullName evidence="2">Rhodopsin domain-containing protein</fullName>
    </recommendedName>
</protein>
<name>A0A2W1GH00_9PLEO</name>
<dbReference type="EMBL" id="NQIK02000006">
    <property type="protein sequence ID" value="KAF7569667.1"/>
    <property type="molecule type" value="Genomic_DNA"/>
</dbReference>
<reference evidence="6" key="4">
    <citation type="journal article" date="2022" name="Microb. Genom.">
        <title>A global pangenome for the wheat fungal pathogen Pyrenophora tritici-repentis and prediction of effector protein structural homology.</title>
        <authorList>
            <person name="Moolhuijzen P.M."/>
            <person name="See P.T."/>
            <person name="Shi G."/>
            <person name="Powell H.R."/>
            <person name="Cockram J."/>
            <person name="Jorgensen L.N."/>
            <person name="Benslimane H."/>
            <person name="Strelkov S.E."/>
            <person name="Turner J."/>
            <person name="Liu Z."/>
            <person name="Moffat C.S."/>
        </authorList>
    </citation>
    <scope>NUCLEOTIDE SEQUENCE [LARGE SCALE GENOMIC DNA]</scope>
</reference>
<sequence>MVPLSENEGPRNAATTRNGFALVSTYTWACVVLLALVARFGQGYSHKVGFGRDDAAIVAGTVFYLCTTVCYQYAISGGLGKREDDVTADDITMFYQAMYAAALLGIVAMTLSKISSAFLIERVATQTRWPRMVLYGMIVVYALFALFGVSFQCGLPVWTTHSLQCGQAPILLTGIALNIVTDIALAFWLVPTLWKLSLDKEKIMSAGMLFGVRAIVALVSGGQIWAVVHVTSSHDPAHSAVDLVVLTQSVSGLSIIVASVPRIKRILGVGGSGILYPDIQQTEISLSHRSGTHPNGPARNNSEPVLVPRNLGNFTVTISSKGCPKKKPREHPDWQAITMGTLPDGHTSTSSLFERDEQEGVMMHHEVKVSVEDNKPRKMVFKQHQ</sequence>
<feature type="transmembrane region" description="Helical" evidence="1">
    <location>
        <begin position="170"/>
        <end position="194"/>
    </location>
</feature>
<dbReference type="OrthoDB" id="3918601at2759"/>
<accession>A0A2W1GH00</accession>
<dbReference type="InterPro" id="IPR049326">
    <property type="entry name" value="Rhodopsin_dom_fungi"/>
</dbReference>
<dbReference type="OMA" id="EQEGVMM"/>
<dbReference type="EMBL" id="NRDI02000017">
    <property type="protein sequence ID" value="KAI1510223.1"/>
    <property type="molecule type" value="Genomic_DNA"/>
</dbReference>
<dbReference type="Proteomes" id="UP000249757">
    <property type="component" value="Unassembled WGS sequence"/>
</dbReference>
<organism evidence="4 6">
    <name type="scientific">Pyrenophora tritici-repentis</name>
    <dbReference type="NCBI Taxonomy" id="45151"/>
    <lineage>
        <taxon>Eukaryota</taxon>
        <taxon>Fungi</taxon>
        <taxon>Dikarya</taxon>
        <taxon>Ascomycota</taxon>
        <taxon>Pezizomycotina</taxon>
        <taxon>Dothideomycetes</taxon>
        <taxon>Pleosporomycetidae</taxon>
        <taxon>Pleosporales</taxon>
        <taxon>Pleosporineae</taxon>
        <taxon>Pleosporaceae</taxon>
        <taxon>Pyrenophora</taxon>
    </lineage>
</organism>
<evidence type="ECO:0000313" key="5">
    <source>
        <dbReference type="Proteomes" id="UP000245464"/>
    </source>
</evidence>
<feature type="transmembrane region" description="Helical" evidence="1">
    <location>
        <begin position="53"/>
        <end position="74"/>
    </location>
</feature>
<reference evidence="4" key="2">
    <citation type="submission" date="2021-05" db="EMBL/GenBank/DDBJ databases">
        <authorList>
            <person name="Moolhuijzen P.M."/>
            <person name="Moffat C.S."/>
        </authorList>
    </citation>
    <scope>NUCLEOTIDE SEQUENCE</scope>
    <source>
        <strain evidence="4">86-124</strain>
    </source>
</reference>
<evidence type="ECO:0000256" key="1">
    <source>
        <dbReference type="SAM" id="Phobius"/>
    </source>
</evidence>
<dbReference type="Pfam" id="PF20684">
    <property type="entry name" value="Fung_rhodopsin"/>
    <property type="match status" value="1"/>
</dbReference>
<comment type="caution">
    <text evidence="4">The sequence shown here is derived from an EMBL/GenBank/DDBJ whole genome shotgun (WGS) entry which is preliminary data.</text>
</comment>
<feature type="transmembrane region" description="Helical" evidence="1">
    <location>
        <begin position="206"/>
        <end position="228"/>
    </location>
</feature>
<keyword evidence="1" id="KW-0812">Transmembrane</keyword>
<evidence type="ECO:0000313" key="4">
    <source>
        <dbReference type="EMBL" id="KAI1510223.1"/>
    </source>
</evidence>
<evidence type="ECO:0000259" key="2">
    <source>
        <dbReference type="Pfam" id="PF20684"/>
    </source>
</evidence>
<feature type="transmembrane region" description="Helical" evidence="1">
    <location>
        <begin position="20"/>
        <end position="41"/>
    </location>
</feature>
<keyword evidence="1" id="KW-0472">Membrane</keyword>
<feature type="transmembrane region" description="Helical" evidence="1">
    <location>
        <begin position="240"/>
        <end position="260"/>
    </location>
</feature>
<keyword evidence="1" id="KW-1133">Transmembrane helix</keyword>
<keyword evidence="6" id="KW-1185">Reference proteome</keyword>
<reference evidence="4" key="3">
    <citation type="journal article" date="2022" name="bioRxiv">
        <title>A global pangenome for the wheat fungal pathogen Pyrenophora tritici-repentis and prediction of effector protein structural homology.</title>
        <authorList>
            <person name="Moolhuijzen P."/>
            <person name="See P.T."/>
            <person name="Shi G."/>
            <person name="Powell H.R."/>
            <person name="Cockram J."/>
            <person name="Jorgensen L.N."/>
            <person name="Benslimane H."/>
            <person name="Strelkov S.E."/>
            <person name="Turner J."/>
            <person name="Liu Z."/>
            <person name="Moffat C.S."/>
        </authorList>
    </citation>
    <scope>NUCLEOTIDE SEQUENCE</scope>
    <source>
        <strain evidence="4">86-124</strain>
    </source>
</reference>